<dbReference type="InterPro" id="IPR009030">
    <property type="entry name" value="Growth_fac_rcpt_cys_sf"/>
</dbReference>
<dbReference type="InterPro" id="IPR016186">
    <property type="entry name" value="C-type_lectin-like/link_sf"/>
</dbReference>
<evidence type="ECO:0000313" key="9">
    <source>
        <dbReference type="RefSeq" id="XP_019620282.1"/>
    </source>
</evidence>
<sequence>MAAINTKLSLEDTTNEESEDAKTISIQKEDVTITPKKEIEKDHKVQRKDAKCPKHTYDHTFGIEKETAASTSDKVTGTHTYPQPAAAELRYLHVGDHVVVYSGHESEDTYGYTPPENVSTGHSRDSLPVNYEKPEDVQEYKMSENIIMRQSDWLPSGNYEEPEEAHGYKETENMSKVQGEGTSSYNYEEPEDFHEYKEAENMSKVHGEDSPSEEPEDAHEYKEAENMRRGHSEDSPSHYYVEPEDPHEYKMPENVNMRNDKDSSSNVYEEAEDAHGYDPEGASFVFKARDLDECIKNPCQHGTCVNQDVGYNCTCSPGWTGQNCQEDINECATHPCQHGRCENQDGGYKCTCSDGWTGKNCHEARRCKSGWTEYNNNCYKLFKNMVNWPTANSKCKQRGANLAFVTSAEENKFVARLISDAPPRYIRHLVYFGLKREGGRWEWTDGSPLSYTNWAPGEPGKNIWGKTGHCGNMYSKESSNILLGAKGKRGQWNDHICSWKLPYVCKTPK</sequence>
<dbReference type="PANTHER" id="PTHR22803">
    <property type="entry name" value="MANNOSE, PHOSPHOLIPASE, LECTIN RECEPTOR RELATED"/>
    <property type="match status" value="1"/>
</dbReference>
<dbReference type="PROSITE" id="PS00010">
    <property type="entry name" value="ASX_HYDROXYL"/>
    <property type="match status" value="2"/>
</dbReference>
<dbReference type="Gene3D" id="3.10.100.10">
    <property type="entry name" value="Mannose-Binding Protein A, subunit A"/>
    <property type="match status" value="1"/>
</dbReference>
<accession>A0A6P4YNK4</accession>
<dbReference type="Gene3D" id="2.10.25.10">
    <property type="entry name" value="Laminin"/>
    <property type="match status" value="2"/>
</dbReference>
<feature type="disulfide bond" evidence="4">
    <location>
        <begin position="331"/>
        <end position="341"/>
    </location>
</feature>
<feature type="region of interest" description="Disordered" evidence="5">
    <location>
        <begin position="200"/>
        <end position="241"/>
    </location>
</feature>
<feature type="region of interest" description="Disordered" evidence="5">
    <location>
        <begin position="1"/>
        <end position="27"/>
    </location>
</feature>
<keyword evidence="3 4" id="KW-1015">Disulfide bond</keyword>
<evidence type="ECO:0000256" key="3">
    <source>
        <dbReference type="ARBA" id="ARBA00023157"/>
    </source>
</evidence>
<proteinExistence type="predicted"/>
<dbReference type="CDD" id="cd00037">
    <property type="entry name" value="CLECT"/>
    <property type="match status" value="1"/>
</dbReference>
<evidence type="ECO:0000259" key="7">
    <source>
        <dbReference type="PROSITE" id="PS50041"/>
    </source>
</evidence>
<feature type="disulfide bond" evidence="4">
    <location>
        <begin position="294"/>
        <end position="304"/>
    </location>
</feature>
<dbReference type="GeneID" id="109466864"/>
<dbReference type="SMART" id="SM00181">
    <property type="entry name" value="EGF"/>
    <property type="match status" value="2"/>
</dbReference>
<feature type="region of interest" description="Disordered" evidence="5">
    <location>
        <begin position="105"/>
        <end position="129"/>
    </location>
</feature>
<feature type="compositionally biased region" description="Basic and acidic residues" evidence="5">
    <location>
        <begin position="218"/>
        <end position="236"/>
    </location>
</feature>
<feature type="disulfide bond" evidence="4">
    <location>
        <begin position="352"/>
        <end position="361"/>
    </location>
</feature>
<evidence type="ECO:0000256" key="2">
    <source>
        <dbReference type="ARBA" id="ARBA00022737"/>
    </source>
</evidence>
<feature type="domain" description="EGF-like" evidence="6">
    <location>
        <begin position="327"/>
        <end position="362"/>
    </location>
</feature>
<protein>
    <submittedName>
        <fullName evidence="9">Neurocan core protein-like</fullName>
    </submittedName>
</protein>
<dbReference type="InterPro" id="IPR016187">
    <property type="entry name" value="CTDL_fold"/>
</dbReference>
<evidence type="ECO:0000256" key="1">
    <source>
        <dbReference type="ARBA" id="ARBA00022536"/>
    </source>
</evidence>
<dbReference type="OrthoDB" id="7357196at2759"/>
<evidence type="ECO:0000256" key="4">
    <source>
        <dbReference type="PROSITE-ProRule" id="PRU00076"/>
    </source>
</evidence>
<dbReference type="Pfam" id="PF00008">
    <property type="entry name" value="EGF"/>
    <property type="match status" value="2"/>
</dbReference>
<dbReference type="InterPro" id="IPR018097">
    <property type="entry name" value="EGF_Ca-bd_CS"/>
</dbReference>
<feature type="compositionally biased region" description="Polar residues" evidence="5">
    <location>
        <begin position="1"/>
        <end position="12"/>
    </location>
</feature>
<dbReference type="SMART" id="SM00034">
    <property type="entry name" value="CLECT"/>
    <property type="match status" value="1"/>
</dbReference>
<dbReference type="InterPro" id="IPR000742">
    <property type="entry name" value="EGF"/>
</dbReference>
<dbReference type="GO" id="GO:0005509">
    <property type="term" value="F:calcium ion binding"/>
    <property type="evidence" value="ECO:0007669"/>
    <property type="project" value="InterPro"/>
</dbReference>
<dbReference type="PROSITE" id="PS50041">
    <property type="entry name" value="C_TYPE_LECTIN_2"/>
    <property type="match status" value="1"/>
</dbReference>
<dbReference type="RefSeq" id="XP_019620282.1">
    <property type="nucleotide sequence ID" value="XM_019764723.1"/>
</dbReference>
<dbReference type="KEGG" id="bbel:109466864"/>
<dbReference type="InterPro" id="IPR000152">
    <property type="entry name" value="EGF-type_Asp/Asn_hydroxyl_site"/>
</dbReference>
<dbReference type="FunFam" id="2.10.25.10:FF:000279">
    <property type="entry name" value="Neurogenic locus notch 1"/>
    <property type="match status" value="1"/>
</dbReference>
<dbReference type="InterPro" id="IPR001881">
    <property type="entry name" value="EGF-like_Ca-bd_dom"/>
</dbReference>
<feature type="compositionally biased region" description="Basic and acidic residues" evidence="5">
    <location>
        <begin position="164"/>
        <end position="173"/>
    </location>
</feature>
<feature type="domain" description="EGF-like" evidence="6">
    <location>
        <begin position="290"/>
        <end position="325"/>
    </location>
</feature>
<keyword evidence="1 4" id="KW-0245">EGF-like domain</keyword>
<dbReference type="PROSITE" id="PS00022">
    <property type="entry name" value="EGF_1"/>
    <property type="match status" value="2"/>
</dbReference>
<dbReference type="AlphaFoldDB" id="A0A6P4YNK4"/>
<evidence type="ECO:0000256" key="5">
    <source>
        <dbReference type="SAM" id="MobiDB-lite"/>
    </source>
</evidence>
<keyword evidence="2" id="KW-0677">Repeat</keyword>
<evidence type="ECO:0000259" key="6">
    <source>
        <dbReference type="PROSITE" id="PS50026"/>
    </source>
</evidence>
<dbReference type="SUPFAM" id="SSF57184">
    <property type="entry name" value="Growth factor receptor domain"/>
    <property type="match status" value="1"/>
</dbReference>
<keyword evidence="8" id="KW-1185">Reference proteome</keyword>
<feature type="domain" description="C-type lectin" evidence="7">
    <location>
        <begin position="374"/>
        <end position="506"/>
    </location>
</feature>
<feature type="region of interest" description="Disordered" evidence="5">
    <location>
        <begin position="154"/>
        <end position="187"/>
    </location>
</feature>
<dbReference type="Pfam" id="PF00059">
    <property type="entry name" value="Lectin_C"/>
    <property type="match status" value="1"/>
</dbReference>
<dbReference type="PROSITE" id="PS50026">
    <property type="entry name" value="EGF_3"/>
    <property type="match status" value="2"/>
</dbReference>
<dbReference type="CDD" id="cd00054">
    <property type="entry name" value="EGF_CA"/>
    <property type="match status" value="2"/>
</dbReference>
<feature type="compositionally biased region" description="Polar residues" evidence="5">
    <location>
        <begin position="174"/>
        <end position="186"/>
    </location>
</feature>
<feature type="disulfide bond" evidence="4">
    <location>
        <begin position="315"/>
        <end position="324"/>
    </location>
</feature>
<dbReference type="Proteomes" id="UP000515135">
    <property type="component" value="Unplaced"/>
</dbReference>
<gene>
    <name evidence="9" type="primary">LOC109466864</name>
</gene>
<comment type="caution">
    <text evidence="4">Lacks conserved residue(s) required for the propagation of feature annotation.</text>
</comment>
<reference evidence="9" key="1">
    <citation type="submission" date="2025-08" db="UniProtKB">
        <authorList>
            <consortium name="RefSeq"/>
        </authorList>
    </citation>
    <scope>IDENTIFICATION</scope>
    <source>
        <tissue evidence="9">Gonad</tissue>
    </source>
</reference>
<dbReference type="FunFam" id="3.10.100.10:FF:000094">
    <property type="entry name" value="Uncharacterized protein"/>
    <property type="match status" value="1"/>
</dbReference>
<dbReference type="InterPro" id="IPR050111">
    <property type="entry name" value="C-type_lectin/snaclec_domain"/>
</dbReference>
<dbReference type="PROSITE" id="PS01187">
    <property type="entry name" value="EGF_CA"/>
    <property type="match status" value="1"/>
</dbReference>
<dbReference type="SMART" id="SM00179">
    <property type="entry name" value="EGF_CA"/>
    <property type="match status" value="2"/>
</dbReference>
<dbReference type="SUPFAM" id="SSF56436">
    <property type="entry name" value="C-type lectin-like"/>
    <property type="match status" value="1"/>
</dbReference>
<name>A0A6P4YNK4_BRABE</name>
<dbReference type="PROSITE" id="PS01186">
    <property type="entry name" value="EGF_2"/>
    <property type="match status" value="2"/>
</dbReference>
<organism evidence="8 9">
    <name type="scientific">Branchiostoma belcheri</name>
    <name type="common">Amphioxus</name>
    <dbReference type="NCBI Taxonomy" id="7741"/>
    <lineage>
        <taxon>Eukaryota</taxon>
        <taxon>Metazoa</taxon>
        <taxon>Chordata</taxon>
        <taxon>Cephalochordata</taxon>
        <taxon>Leptocardii</taxon>
        <taxon>Amphioxiformes</taxon>
        <taxon>Branchiostomatidae</taxon>
        <taxon>Branchiostoma</taxon>
    </lineage>
</organism>
<dbReference type="InterPro" id="IPR001304">
    <property type="entry name" value="C-type_lectin-like"/>
</dbReference>
<feature type="compositionally biased region" description="Basic and acidic residues" evidence="5">
    <location>
        <begin position="200"/>
        <end position="209"/>
    </location>
</feature>
<dbReference type="FunFam" id="2.10.25.10:FF:000901">
    <property type="entry name" value="Uncharacterized protein"/>
    <property type="match status" value="1"/>
</dbReference>
<evidence type="ECO:0000313" key="8">
    <source>
        <dbReference type="Proteomes" id="UP000515135"/>
    </source>
</evidence>